<dbReference type="Gene3D" id="2.130.10.10">
    <property type="entry name" value="YVTN repeat-like/Quinoprotein amine dehydrogenase"/>
    <property type="match status" value="1"/>
</dbReference>
<feature type="compositionally biased region" description="Acidic residues" evidence="2">
    <location>
        <begin position="216"/>
        <end position="235"/>
    </location>
</feature>
<feature type="region of interest" description="Disordered" evidence="2">
    <location>
        <begin position="260"/>
        <end position="341"/>
    </location>
</feature>
<feature type="compositionally biased region" description="Basic and acidic residues" evidence="2">
    <location>
        <begin position="316"/>
        <end position="325"/>
    </location>
</feature>
<feature type="domain" description="DUF2415" evidence="3">
    <location>
        <begin position="649"/>
        <end position="689"/>
    </location>
</feature>
<dbReference type="InterPro" id="IPR036322">
    <property type="entry name" value="WD40_repeat_dom_sf"/>
</dbReference>
<evidence type="ECO:0000256" key="1">
    <source>
        <dbReference type="SAM" id="Coils"/>
    </source>
</evidence>
<protein>
    <recommendedName>
        <fullName evidence="3">DUF2415 domain-containing protein</fullName>
    </recommendedName>
</protein>
<feature type="compositionally biased region" description="Pro residues" evidence="2">
    <location>
        <begin position="131"/>
        <end position="140"/>
    </location>
</feature>
<dbReference type="EMBL" id="SDIL01000155">
    <property type="protein sequence ID" value="RXK35143.1"/>
    <property type="molecule type" value="Genomic_DNA"/>
</dbReference>
<dbReference type="InterPro" id="IPR015943">
    <property type="entry name" value="WD40/YVTN_repeat-like_dom_sf"/>
</dbReference>
<proteinExistence type="predicted"/>
<evidence type="ECO:0000313" key="5">
    <source>
        <dbReference type="Proteomes" id="UP000289152"/>
    </source>
</evidence>
<keyword evidence="5" id="KW-1185">Reference proteome</keyword>
<feature type="compositionally biased region" description="Basic and acidic residues" evidence="2">
    <location>
        <begin position="741"/>
        <end position="752"/>
    </location>
</feature>
<feature type="compositionally biased region" description="Low complexity" evidence="2">
    <location>
        <begin position="699"/>
        <end position="729"/>
    </location>
</feature>
<feature type="coiled-coil region" evidence="1">
    <location>
        <begin position="423"/>
        <end position="454"/>
    </location>
</feature>
<reference evidence="4 5" key="1">
    <citation type="submission" date="2016-06" db="EMBL/GenBank/DDBJ databases">
        <title>Evolution of pathogenesis and genome organization in the Tremellales.</title>
        <authorList>
            <person name="Cuomo C."/>
            <person name="Litvintseva A."/>
            <person name="Heitman J."/>
            <person name="Chen Y."/>
            <person name="Sun S."/>
            <person name="Springer D."/>
            <person name="Dromer F."/>
            <person name="Young S."/>
            <person name="Zeng Q."/>
            <person name="Chapman S."/>
            <person name="Gujja S."/>
            <person name="Saif S."/>
            <person name="Birren B."/>
        </authorList>
    </citation>
    <scope>NUCLEOTIDE SEQUENCE [LARGE SCALE GENOMIC DNA]</scope>
    <source>
        <strain evidence="4 5">ATCC 28783</strain>
    </source>
</reference>
<dbReference type="Proteomes" id="UP000289152">
    <property type="component" value="Unassembled WGS sequence"/>
</dbReference>
<evidence type="ECO:0000256" key="2">
    <source>
        <dbReference type="SAM" id="MobiDB-lite"/>
    </source>
</evidence>
<sequence>MARDPPNQTPSGQLQDLNLNPTSVRQAKITIVHPQLRDLILPLEKGRVLYPRGNCVEEQRWDAGKDEDDEDGRMIGRVLGTTKTIANLTFTPNCLARSGQILAFGGQHGELHITTLPKYPPLSTQTFSSPSPGPQSPPSTKPDGAFTISLTLPTNSINNSLLLLPTYPSGWRKHRQTKWAGFVGHGSRKWDDLEESSDSESFSSRHVSGSGKDRESEEVDDDDQNAVDDTMDLDDAPSPLSVATYPNTVPFYHAARMPHLPSDRSSLGPRRASSSSSQLSFSSNRANHFRLSGLPPPQIVTSRRVSFQYPPASRPPKKDSEDPRLNPRARPRVKKEEPEEPRLLVSNNDKSIKMFSISSATTESYETTFLDSRLEAPSPNADRRRWGRADLDLYSRLGSRTIWETLGLDDAWRRWERNGPWQEEALELELQRAQEELRAESEALRRRREDFERTIGLRLGTFAGDVNEVRASARRLARLRETQRSGGVGIGGRPREDWGPDSVTEEGGKRLNKIGWTGFKCPINHSSISPDLSTLVSVGDSTEINLFQVIDGGREFKKIAVYNAATDAHFSSAWSKDGRKFAVASQDGQVTVYDHRSSLPLAKFFSTPTTPSSPSSPSFMSDLQSPAPLLIDPMTGDPRAGGSTSGRPASRVVKFSPEGSSRDILAFSQEDSYIHLIDARTLNVHLVLPIPREAPSFFTNPSPSSSEETVTNANFPYSSNSLTSHTTSSHPPPTSSGIGGRVDDDAEVRTTENSEVIGDEGRIREDMVGGVRLERSERRQIQSSSWERERRFRSGMFCRGNAGLGFDPSGQWLYAGTDRTVVEWDMRGVDKGHATWGIA</sequence>
<dbReference type="OrthoDB" id="64353at2759"/>
<feature type="region of interest" description="Disordered" evidence="2">
    <location>
        <begin position="116"/>
        <end position="147"/>
    </location>
</feature>
<evidence type="ECO:0000259" key="3">
    <source>
        <dbReference type="Pfam" id="PF10313"/>
    </source>
</evidence>
<keyword evidence="1" id="KW-0175">Coiled coil</keyword>
<dbReference type="InterPro" id="IPR001680">
    <property type="entry name" value="WD40_rpt"/>
</dbReference>
<feature type="region of interest" description="Disordered" evidence="2">
    <location>
        <begin position="605"/>
        <end position="655"/>
    </location>
</feature>
<dbReference type="PANTHER" id="PTHR43991:SF9">
    <property type="entry name" value="DUF2415 DOMAIN-CONTAINING PROTEIN"/>
    <property type="match status" value="1"/>
</dbReference>
<feature type="region of interest" description="Disordered" evidence="2">
    <location>
        <begin position="485"/>
        <end position="506"/>
    </location>
</feature>
<dbReference type="InterPro" id="IPR019417">
    <property type="entry name" value="DUF2415"/>
</dbReference>
<feature type="compositionally biased region" description="Low complexity" evidence="2">
    <location>
        <begin position="605"/>
        <end position="619"/>
    </location>
</feature>
<dbReference type="PANTHER" id="PTHR43991">
    <property type="entry name" value="WD REPEAT PROTEIN (AFU_ORTHOLOGUE AFUA_8G05640)-RELATED"/>
    <property type="match status" value="1"/>
</dbReference>
<name>A0A4Q1BFQ1_TREME</name>
<feature type="compositionally biased region" description="Low complexity" evidence="2">
    <location>
        <begin position="264"/>
        <end position="285"/>
    </location>
</feature>
<dbReference type="InParanoid" id="A0A4Q1BFQ1"/>
<feature type="region of interest" description="Disordered" evidence="2">
    <location>
        <begin position="188"/>
        <end position="242"/>
    </location>
</feature>
<dbReference type="Pfam" id="PF10313">
    <property type="entry name" value="DUF2415"/>
    <property type="match status" value="1"/>
</dbReference>
<accession>A0A4Q1BFQ1</accession>
<dbReference type="SMART" id="SM00320">
    <property type="entry name" value="WD40"/>
    <property type="match status" value="3"/>
</dbReference>
<gene>
    <name evidence="4" type="ORF">M231_07591</name>
</gene>
<dbReference type="STRING" id="5217.A0A4Q1BFQ1"/>
<feature type="region of interest" description="Disordered" evidence="2">
    <location>
        <begin position="699"/>
        <end position="753"/>
    </location>
</feature>
<dbReference type="SUPFAM" id="SSF50978">
    <property type="entry name" value="WD40 repeat-like"/>
    <property type="match status" value="1"/>
</dbReference>
<organism evidence="4 5">
    <name type="scientific">Tremella mesenterica</name>
    <name type="common">Jelly fungus</name>
    <dbReference type="NCBI Taxonomy" id="5217"/>
    <lineage>
        <taxon>Eukaryota</taxon>
        <taxon>Fungi</taxon>
        <taxon>Dikarya</taxon>
        <taxon>Basidiomycota</taxon>
        <taxon>Agaricomycotina</taxon>
        <taxon>Tremellomycetes</taxon>
        <taxon>Tremellales</taxon>
        <taxon>Tremellaceae</taxon>
        <taxon>Tremella</taxon>
    </lineage>
</organism>
<evidence type="ECO:0000313" key="4">
    <source>
        <dbReference type="EMBL" id="RXK35143.1"/>
    </source>
</evidence>
<dbReference type="AlphaFoldDB" id="A0A4Q1BFQ1"/>
<comment type="caution">
    <text evidence="4">The sequence shown here is derived from an EMBL/GenBank/DDBJ whole genome shotgun (WGS) entry which is preliminary data.</text>
</comment>
<dbReference type="Pfam" id="PF00400">
    <property type="entry name" value="WD40"/>
    <property type="match status" value="2"/>
</dbReference>